<dbReference type="EMBL" id="JAUSQZ010000001">
    <property type="protein sequence ID" value="MDP9829933.1"/>
    <property type="molecule type" value="Genomic_DNA"/>
</dbReference>
<name>A0ABT9PB56_9ACTN</name>
<evidence type="ECO:0008006" key="4">
    <source>
        <dbReference type="Google" id="ProtNLM"/>
    </source>
</evidence>
<evidence type="ECO:0000256" key="1">
    <source>
        <dbReference type="SAM" id="MobiDB-lite"/>
    </source>
</evidence>
<feature type="compositionally biased region" description="Low complexity" evidence="1">
    <location>
        <begin position="60"/>
        <end position="74"/>
    </location>
</feature>
<sequence>MNKNLVAGLFTREYPPHVYGGGGVHAGHLARHLPGHGIEVQVHRIGAPTRPHAPDPEHPLTPTDTPTDAADTPGAARQVRALAAGQDKVASRTAKLYRDVLR</sequence>
<evidence type="ECO:0000313" key="3">
    <source>
        <dbReference type="Proteomes" id="UP001235712"/>
    </source>
</evidence>
<feature type="region of interest" description="Disordered" evidence="1">
    <location>
        <begin position="47"/>
        <end position="74"/>
    </location>
</feature>
<reference evidence="2 3" key="1">
    <citation type="submission" date="2023-07" db="EMBL/GenBank/DDBJ databases">
        <title>Sequencing the genomes of 1000 actinobacteria strains.</title>
        <authorList>
            <person name="Klenk H.-P."/>
        </authorList>
    </citation>
    <scope>NUCLEOTIDE SEQUENCE [LARGE SCALE GENOMIC DNA]</scope>
    <source>
        <strain evidence="2 3">DSM 44388</strain>
    </source>
</reference>
<dbReference type="RefSeq" id="WP_307248623.1">
    <property type="nucleotide sequence ID" value="NZ_JAUSQZ010000001.1"/>
</dbReference>
<evidence type="ECO:0000313" key="2">
    <source>
        <dbReference type="EMBL" id="MDP9829933.1"/>
    </source>
</evidence>
<proteinExistence type="predicted"/>
<dbReference type="SUPFAM" id="SSF53756">
    <property type="entry name" value="UDP-Glycosyltransferase/glycogen phosphorylase"/>
    <property type="match status" value="1"/>
</dbReference>
<organism evidence="2 3">
    <name type="scientific">Kineosporia succinea</name>
    <dbReference type="NCBI Taxonomy" id="84632"/>
    <lineage>
        <taxon>Bacteria</taxon>
        <taxon>Bacillati</taxon>
        <taxon>Actinomycetota</taxon>
        <taxon>Actinomycetes</taxon>
        <taxon>Kineosporiales</taxon>
        <taxon>Kineosporiaceae</taxon>
        <taxon>Kineosporia</taxon>
    </lineage>
</organism>
<dbReference type="Gene3D" id="3.40.50.2000">
    <property type="entry name" value="Glycogen Phosphorylase B"/>
    <property type="match status" value="1"/>
</dbReference>
<accession>A0ABT9PB56</accession>
<gene>
    <name evidence="2" type="ORF">J2S57_005682</name>
</gene>
<comment type="caution">
    <text evidence="2">The sequence shown here is derived from an EMBL/GenBank/DDBJ whole genome shotgun (WGS) entry which is preliminary data.</text>
</comment>
<dbReference type="Proteomes" id="UP001235712">
    <property type="component" value="Unassembled WGS sequence"/>
</dbReference>
<protein>
    <recommendedName>
        <fullName evidence="4">Glycosyl transferase family 4</fullName>
    </recommendedName>
</protein>
<keyword evidence="3" id="KW-1185">Reference proteome</keyword>